<name>A0ACC2MQL4_PERAE</name>
<reference evidence="1 2" key="1">
    <citation type="journal article" date="2022" name="Hortic Res">
        <title>A haplotype resolved chromosomal level avocado genome allows analysis of novel avocado genes.</title>
        <authorList>
            <person name="Nath O."/>
            <person name="Fletcher S.J."/>
            <person name="Hayward A."/>
            <person name="Shaw L.M."/>
            <person name="Masouleh A.K."/>
            <person name="Furtado A."/>
            <person name="Henry R.J."/>
            <person name="Mitter N."/>
        </authorList>
    </citation>
    <scope>NUCLEOTIDE SEQUENCE [LARGE SCALE GENOMIC DNA]</scope>
    <source>
        <strain evidence="2">cv. Hass</strain>
    </source>
</reference>
<protein>
    <submittedName>
        <fullName evidence="1">Uncharacterized protein</fullName>
    </submittedName>
</protein>
<sequence length="72" mass="8162">MKQSFSKSSLQNPISLTLTFSSISVSPDPRRRERLLFSSLSAISIVLSRVTDREPIPASLQRQRGMEVQRLM</sequence>
<dbReference type="Proteomes" id="UP001234297">
    <property type="component" value="Chromosome 1"/>
</dbReference>
<keyword evidence="2" id="KW-1185">Reference proteome</keyword>
<comment type="caution">
    <text evidence="1">The sequence shown here is derived from an EMBL/GenBank/DDBJ whole genome shotgun (WGS) entry which is preliminary data.</text>
</comment>
<proteinExistence type="predicted"/>
<accession>A0ACC2MQL4</accession>
<evidence type="ECO:0000313" key="1">
    <source>
        <dbReference type="EMBL" id="KAJ8647974.1"/>
    </source>
</evidence>
<dbReference type="EMBL" id="CM056809">
    <property type="protein sequence ID" value="KAJ8647974.1"/>
    <property type="molecule type" value="Genomic_DNA"/>
</dbReference>
<organism evidence="1 2">
    <name type="scientific">Persea americana</name>
    <name type="common">Avocado</name>
    <dbReference type="NCBI Taxonomy" id="3435"/>
    <lineage>
        <taxon>Eukaryota</taxon>
        <taxon>Viridiplantae</taxon>
        <taxon>Streptophyta</taxon>
        <taxon>Embryophyta</taxon>
        <taxon>Tracheophyta</taxon>
        <taxon>Spermatophyta</taxon>
        <taxon>Magnoliopsida</taxon>
        <taxon>Magnoliidae</taxon>
        <taxon>Laurales</taxon>
        <taxon>Lauraceae</taxon>
        <taxon>Persea</taxon>
    </lineage>
</organism>
<gene>
    <name evidence="1" type="ORF">MRB53_000997</name>
</gene>
<evidence type="ECO:0000313" key="2">
    <source>
        <dbReference type="Proteomes" id="UP001234297"/>
    </source>
</evidence>